<comment type="subunit">
    <text evidence="12">Homodimer.</text>
</comment>
<dbReference type="InterPro" id="IPR022278">
    <property type="entry name" value="Pser_aminoTfrase"/>
</dbReference>
<evidence type="ECO:0000259" key="14">
    <source>
        <dbReference type="Pfam" id="PF00266"/>
    </source>
</evidence>
<evidence type="ECO:0000256" key="1">
    <source>
        <dbReference type="ARBA" id="ARBA00004915"/>
    </source>
</evidence>
<evidence type="ECO:0000256" key="4">
    <source>
        <dbReference type="ARBA" id="ARBA00022576"/>
    </source>
</evidence>
<keyword evidence="9 12" id="KW-0718">Serine biosynthesis</keyword>
<feature type="domain" description="Aminotransferase class V" evidence="14">
    <location>
        <begin position="2"/>
        <end position="342"/>
    </location>
</feature>
<feature type="binding site" evidence="12">
    <location>
        <position position="166"/>
    </location>
    <ligand>
        <name>pyridoxal 5'-phosphate</name>
        <dbReference type="ChEBI" id="CHEBI:597326"/>
    </ligand>
</feature>
<keyword evidence="8 12" id="KW-0664">Pyridoxine biosynthesis</keyword>
<evidence type="ECO:0000256" key="2">
    <source>
        <dbReference type="ARBA" id="ARBA00005099"/>
    </source>
</evidence>
<dbReference type="Proteomes" id="UP001165413">
    <property type="component" value="Unassembled WGS sequence"/>
</dbReference>
<comment type="similarity">
    <text evidence="3 12">Belongs to the class-V pyridoxal-phosphate-dependent aminotransferase family. SerC subfamily.</text>
</comment>
<dbReference type="Gene3D" id="3.40.640.10">
    <property type="entry name" value="Type I PLP-dependent aspartate aminotransferase-like (Major domain)"/>
    <property type="match status" value="1"/>
</dbReference>
<comment type="catalytic activity">
    <reaction evidence="11 12 13">
        <text>O-phospho-L-serine + 2-oxoglutarate = 3-phosphooxypyruvate + L-glutamate</text>
        <dbReference type="Rhea" id="RHEA:14329"/>
        <dbReference type="ChEBI" id="CHEBI:16810"/>
        <dbReference type="ChEBI" id="CHEBI:18110"/>
        <dbReference type="ChEBI" id="CHEBI:29985"/>
        <dbReference type="ChEBI" id="CHEBI:57524"/>
        <dbReference type="EC" id="2.6.1.52"/>
    </reaction>
</comment>
<dbReference type="PANTHER" id="PTHR43247">
    <property type="entry name" value="PHOSPHOSERINE AMINOTRANSFERASE"/>
    <property type="match status" value="1"/>
</dbReference>
<dbReference type="InterPro" id="IPR015421">
    <property type="entry name" value="PyrdxlP-dep_Trfase_major"/>
</dbReference>
<dbReference type="Gene3D" id="3.90.1150.10">
    <property type="entry name" value="Aspartate Aminotransferase, domain 1"/>
    <property type="match status" value="1"/>
</dbReference>
<evidence type="ECO:0000256" key="11">
    <source>
        <dbReference type="ARBA" id="ARBA00049007"/>
    </source>
</evidence>
<feature type="binding site" evidence="12">
    <location>
        <position position="30"/>
    </location>
    <ligand>
        <name>L-glutamate</name>
        <dbReference type="ChEBI" id="CHEBI:29985"/>
    </ligand>
</feature>
<organism evidence="15 16">
    <name type="scientific">Opacimonas viscosa</name>
    <dbReference type="NCBI Taxonomy" id="2961944"/>
    <lineage>
        <taxon>Bacteria</taxon>
        <taxon>Pseudomonadati</taxon>
        <taxon>Pseudomonadota</taxon>
        <taxon>Gammaproteobacteria</taxon>
        <taxon>Alteromonadales</taxon>
        <taxon>Alteromonadaceae</taxon>
        <taxon>Opacimonas</taxon>
    </lineage>
</organism>
<evidence type="ECO:0000256" key="5">
    <source>
        <dbReference type="ARBA" id="ARBA00022605"/>
    </source>
</evidence>
<dbReference type="GO" id="GO:0004648">
    <property type="term" value="F:O-phospho-L-serine:2-oxoglutarate aminotransferase activity"/>
    <property type="evidence" value="ECO:0007669"/>
    <property type="project" value="UniProtKB-UniRule"/>
</dbReference>
<reference evidence="15" key="1">
    <citation type="submission" date="2022-07" db="EMBL/GenBank/DDBJ databases">
        <title>Characterization of the Novel Bacterium Alteromonas immobilis LMIT006 and Alteromonas gregis LMIT007.</title>
        <authorList>
            <person name="Lin X."/>
        </authorList>
    </citation>
    <scope>NUCLEOTIDE SEQUENCE</scope>
    <source>
        <strain evidence="15">LMIT007</strain>
    </source>
</reference>
<evidence type="ECO:0000256" key="7">
    <source>
        <dbReference type="ARBA" id="ARBA00022898"/>
    </source>
</evidence>
<feature type="binding site" evidence="12">
    <location>
        <position position="90"/>
    </location>
    <ligand>
        <name>pyridoxal 5'-phosphate</name>
        <dbReference type="ChEBI" id="CHEBI:597326"/>
    </ligand>
</feature>
<dbReference type="GO" id="GO:0005737">
    <property type="term" value="C:cytoplasm"/>
    <property type="evidence" value="ECO:0007669"/>
    <property type="project" value="UniProtKB-SubCell"/>
</dbReference>
<comment type="function">
    <text evidence="12">Catalyzes the reversible conversion of 3-phosphohydroxypyruvate to phosphoserine and of 3-hydroxy-2-oxo-4-phosphonooxybutanoate to phosphohydroxythreonine.</text>
</comment>
<dbReference type="GO" id="GO:0006564">
    <property type="term" value="P:L-serine biosynthetic process"/>
    <property type="evidence" value="ECO:0007669"/>
    <property type="project" value="UniProtKB-UniRule"/>
</dbReference>
<dbReference type="NCBIfam" id="NF003764">
    <property type="entry name" value="PRK05355.1"/>
    <property type="match status" value="1"/>
</dbReference>
<dbReference type="EMBL" id="JANATA010000001">
    <property type="protein sequence ID" value="MCP3427423.1"/>
    <property type="molecule type" value="Genomic_DNA"/>
</dbReference>
<feature type="binding site" evidence="12">
    <location>
        <begin position="64"/>
        <end position="65"/>
    </location>
    <ligand>
        <name>pyridoxal 5'-phosphate</name>
        <dbReference type="ChEBI" id="CHEBI:597326"/>
    </ligand>
</feature>
<evidence type="ECO:0000313" key="15">
    <source>
        <dbReference type="EMBL" id="MCP3427423.1"/>
    </source>
</evidence>
<evidence type="ECO:0000256" key="6">
    <source>
        <dbReference type="ARBA" id="ARBA00022679"/>
    </source>
</evidence>
<dbReference type="EC" id="2.6.1.52" evidence="12"/>
<feature type="binding site" evidence="12">
    <location>
        <begin position="231"/>
        <end position="232"/>
    </location>
    <ligand>
        <name>pyridoxal 5'-phosphate</name>
        <dbReference type="ChEBI" id="CHEBI:597326"/>
    </ligand>
</feature>
<comment type="cofactor">
    <cofactor evidence="12">
        <name>pyridoxal 5'-phosphate</name>
        <dbReference type="ChEBI" id="CHEBI:597326"/>
    </cofactor>
    <text evidence="12">Binds 1 pyridoxal phosphate per subunit.</text>
</comment>
<dbReference type="GO" id="GO:0030170">
    <property type="term" value="F:pyridoxal phosphate binding"/>
    <property type="evidence" value="ECO:0007669"/>
    <property type="project" value="UniProtKB-UniRule"/>
</dbReference>
<comment type="pathway">
    <text evidence="1 12">Cofactor biosynthesis; pyridoxine 5'-phosphate biosynthesis; pyridoxine 5'-phosphate from D-erythrose 4-phosphate: step 3/5.</text>
</comment>
<dbReference type="SUPFAM" id="SSF53383">
    <property type="entry name" value="PLP-dependent transferases"/>
    <property type="match status" value="1"/>
</dbReference>
<feature type="binding site" evidence="12">
    <location>
        <position position="146"/>
    </location>
    <ligand>
        <name>pyridoxal 5'-phosphate</name>
        <dbReference type="ChEBI" id="CHEBI:597326"/>
    </ligand>
</feature>
<dbReference type="NCBIfam" id="TIGR01364">
    <property type="entry name" value="serC_1"/>
    <property type="match status" value="1"/>
</dbReference>
<comment type="subcellular location">
    <subcellularLocation>
        <location evidence="12">Cytoplasm</location>
    </subcellularLocation>
</comment>
<protein>
    <recommendedName>
        <fullName evidence="12">Phosphoserine aminotransferase</fullName>
        <ecNumber evidence="12">2.6.1.52</ecNumber>
    </recommendedName>
    <alternativeName>
        <fullName evidence="12">Phosphohydroxythreonine aminotransferase</fullName>
        <shortName evidence="12">PSAT</shortName>
    </alternativeName>
</protein>
<sequence>MLPAEVMQQAQAEFINWQNSGSSVMEISHRSKPFIEVAAAAEQDLRDLLAIPDNYKVLFLQGGGRGQFASVPLNIASPEQYSLHLQTGSWSKGAVSEAAKYTHTHVVAKDTVNADNKRIIPDIADWDLPEDILGNTAFLHYCPNETVDGVALHTPPKLPNVELVADMSSNILSAPINIADYGVIYAGAQKNIGPSGLAVVIVREDLLGKAQAQTPSFINFTLAAEHDSMYNTPPTYSWYLAGLVFKWLKAQGGVSAIHAKNLEKAQLLYSCIDELDFYHNNVAAEFRSIMNVPFTLANPELDAQFLAEAEATGLHALKGHRSVGGMRASIYNAMPLAGVEALVKFMREFAAAQD</sequence>
<keyword evidence="4 12" id="KW-0032">Aminotransferase</keyword>
<dbReference type="FunFam" id="3.90.1150.10:FF:000006">
    <property type="entry name" value="Phosphoserine aminotransferase"/>
    <property type="match status" value="1"/>
</dbReference>
<proteinExistence type="inferred from homology"/>
<comment type="caution">
    <text evidence="12">Lacks conserved residue(s) required for the propagation of feature annotation.</text>
</comment>
<name>A0AA41X0V5_9ALTE</name>
<evidence type="ECO:0000256" key="10">
    <source>
        <dbReference type="ARBA" id="ARBA00047630"/>
    </source>
</evidence>
<dbReference type="GO" id="GO:0008615">
    <property type="term" value="P:pyridoxine biosynthetic process"/>
    <property type="evidence" value="ECO:0007669"/>
    <property type="project" value="UniProtKB-UniRule"/>
</dbReference>
<dbReference type="FunFam" id="3.40.640.10:FF:000010">
    <property type="entry name" value="Phosphoserine aminotransferase"/>
    <property type="match status" value="1"/>
</dbReference>
<evidence type="ECO:0000256" key="13">
    <source>
        <dbReference type="RuleBase" id="RU004505"/>
    </source>
</evidence>
<dbReference type="InterPro" id="IPR020578">
    <property type="entry name" value="Aminotrans_V_PyrdxlP_BS"/>
</dbReference>
<comment type="caution">
    <text evidence="15">The sequence shown here is derived from an EMBL/GenBank/DDBJ whole genome shotgun (WGS) entry which is preliminary data.</text>
</comment>
<feature type="binding site" evidence="12">
    <location>
        <position position="189"/>
    </location>
    <ligand>
        <name>pyridoxal 5'-phosphate</name>
        <dbReference type="ChEBI" id="CHEBI:597326"/>
    </ligand>
</feature>
<evidence type="ECO:0000256" key="8">
    <source>
        <dbReference type="ARBA" id="ARBA00023096"/>
    </source>
</evidence>
<dbReference type="Pfam" id="PF00266">
    <property type="entry name" value="Aminotran_5"/>
    <property type="match status" value="1"/>
</dbReference>
<dbReference type="AlphaFoldDB" id="A0AA41X0V5"/>
<dbReference type="PIRSF" id="PIRSF000525">
    <property type="entry name" value="SerC"/>
    <property type="match status" value="1"/>
</dbReference>
<keyword evidence="12" id="KW-0963">Cytoplasm</keyword>
<keyword evidence="5 12" id="KW-0028">Amino-acid biosynthesis</keyword>
<dbReference type="HAMAP" id="MF_00160">
    <property type="entry name" value="SerC_aminotrans_5"/>
    <property type="match status" value="1"/>
</dbReference>
<dbReference type="InterPro" id="IPR015424">
    <property type="entry name" value="PyrdxlP-dep_Trfase"/>
</dbReference>
<evidence type="ECO:0000256" key="12">
    <source>
        <dbReference type="HAMAP-Rule" id="MF_00160"/>
    </source>
</evidence>
<accession>A0AA41X0V5</accession>
<dbReference type="InterPro" id="IPR000192">
    <property type="entry name" value="Aminotrans_V_dom"/>
</dbReference>
<dbReference type="PANTHER" id="PTHR43247:SF1">
    <property type="entry name" value="PHOSPHOSERINE AMINOTRANSFERASE"/>
    <property type="match status" value="1"/>
</dbReference>
<comment type="catalytic activity">
    <reaction evidence="10 12">
        <text>4-(phosphooxy)-L-threonine + 2-oxoglutarate = (R)-3-hydroxy-2-oxo-4-phosphooxybutanoate + L-glutamate</text>
        <dbReference type="Rhea" id="RHEA:16573"/>
        <dbReference type="ChEBI" id="CHEBI:16810"/>
        <dbReference type="ChEBI" id="CHEBI:29985"/>
        <dbReference type="ChEBI" id="CHEBI:58452"/>
        <dbReference type="ChEBI" id="CHEBI:58538"/>
        <dbReference type="EC" id="2.6.1.52"/>
    </reaction>
</comment>
<evidence type="ECO:0000256" key="9">
    <source>
        <dbReference type="ARBA" id="ARBA00023299"/>
    </source>
</evidence>
<dbReference type="InterPro" id="IPR015422">
    <property type="entry name" value="PyrdxlP-dep_Trfase_small"/>
</dbReference>
<evidence type="ECO:0000313" key="16">
    <source>
        <dbReference type="Proteomes" id="UP001165413"/>
    </source>
</evidence>
<keyword evidence="7 12" id="KW-0663">Pyridoxal phosphate</keyword>
<feature type="modified residue" description="N6-(pyridoxal phosphate)lysine" evidence="12">
    <location>
        <position position="190"/>
    </location>
</feature>
<dbReference type="PROSITE" id="PS00595">
    <property type="entry name" value="AA_TRANSFER_CLASS_5"/>
    <property type="match status" value="1"/>
</dbReference>
<evidence type="ECO:0000256" key="3">
    <source>
        <dbReference type="ARBA" id="ARBA00006904"/>
    </source>
</evidence>
<keyword evidence="16" id="KW-1185">Reference proteome</keyword>
<comment type="pathway">
    <text evidence="2 12 13">Amino-acid biosynthesis; L-serine biosynthesis; L-serine from 3-phospho-D-glycerate: step 2/3.</text>
</comment>
<gene>
    <name evidence="12 15" type="primary">serC</name>
    <name evidence="15" type="ORF">NLF92_00485</name>
</gene>
<keyword evidence="6 12" id="KW-0808">Transferase</keyword>